<dbReference type="AlphaFoldDB" id="A0AAN9BN65"/>
<dbReference type="PANTHER" id="PTHR31921:SF1">
    <property type="entry name" value="PROTEIN DPCD"/>
    <property type="match status" value="1"/>
</dbReference>
<dbReference type="Proteomes" id="UP001374579">
    <property type="component" value="Unassembled WGS sequence"/>
</dbReference>
<protein>
    <recommendedName>
        <fullName evidence="2">Protein DPCD</fullName>
    </recommendedName>
</protein>
<dbReference type="Pfam" id="PF14913">
    <property type="entry name" value="DPCD"/>
    <property type="match status" value="1"/>
</dbReference>
<dbReference type="InterPro" id="IPR026224">
    <property type="entry name" value="DPCD"/>
</dbReference>
<evidence type="ECO:0000256" key="2">
    <source>
        <dbReference type="ARBA" id="ARBA00020330"/>
    </source>
</evidence>
<accession>A0AAN9BN65</accession>
<gene>
    <name evidence="3" type="ORF">V1264_013195</name>
</gene>
<proteinExistence type="inferred from homology"/>
<evidence type="ECO:0000256" key="1">
    <source>
        <dbReference type="ARBA" id="ARBA00010597"/>
    </source>
</evidence>
<keyword evidence="4" id="KW-1185">Reference proteome</keyword>
<reference evidence="3 4" key="1">
    <citation type="submission" date="2024-02" db="EMBL/GenBank/DDBJ databases">
        <title>Chromosome-scale genome assembly of the rough periwinkle Littorina saxatilis.</title>
        <authorList>
            <person name="De Jode A."/>
            <person name="Faria R."/>
            <person name="Formenti G."/>
            <person name="Sims Y."/>
            <person name="Smith T.P."/>
            <person name="Tracey A."/>
            <person name="Wood J.M.D."/>
            <person name="Zagrodzka Z.B."/>
            <person name="Johannesson K."/>
            <person name="Butlin R.K."/>
            <person name="Leder E.H."/>
        </authorList>
    </citation>
    <scope>NUCLEOTIDE SEQUENCE [LARGE SCALE GENOMIC DNA]</scope>
    <source>
        <strain evidence="3">Snail1</strain>
        <tissue evidence="3">Muscle</tissue>
    </source>
</reference>
<name>A0AAN9BN65_9CAEN</name>
<comment type="caution">
    <text evidence="3">The sequence shown here is derived from an EMBL/GenBank/DDBJ whole genome shotgun (WGS) entry which is preliminary data.</text>
</comment>
<evidence type="ECO:0000313" key="4">
    <source>
        <dbReference type="Proteomes" id="UP001374579"/>
    </source>
</evidence>
<dbReference type="PANTHER" id="PTHR31921">
    <property type="entry name" value="PROTEIN DPCD"/>
    <property type="match status" value="1"/>
</dbReference>
<sequence>MAAAWVEKLKSAQKTCLIQDGRRKIHFSFPDGMELSEEFDLKTGELAVRKWRKRGTLGGQGKWEMEIGDESPLRNVEVEGMMESSTNPVLVRKDTKTQFQWRIRNLPYPVNNYSVTVDDEKRQLVIRTENKKYYKRFDVPDLDRMQLELRQDQISIAHANNTLIVSYQKPREVLDMEKQLQDEFKKMKATQDGDIDCKPS</sequence>
<comment type="similarity">
    <text evidence="1">Belongs to the DPCD family.</text>
</comment>
<evidence type="ECO:0000313" key="3">
    <source>
        <dbReference type="EMBL" id="KAK7109088.1"/>
    </source>
</evidence>
<dbReference type="PRINTS" id="PR02065">
    <property type="entry name" value="PROTEINDPCD"/>
</dbReference>
<dbReference type="EMBL" id="JBAMIC010000003">
    <property type="protein sequence ID" value="KAK7109088.1"/>
    <property type="molecule type" value="Genomic_DNA"/>
</dbReference>
<organism evidence="3 4">
    <name type="scientific">Littorina saxatilis</name>
    <dbReference type="NCBI Taxonomy" id="31220"/>
    <lineage>
        <taxon>Eukaryota</taxon>
        <taxon>Metazoa</taxon>
        <taxon>Spiralia</taxon>
        <taxon>Lophotrochozoa</taxon>
        <taxon>Mollusca</taxon>
        <taxon>Gastropoda</taxon>
        <taxon>Caenogastropoda</taxon>
        <taxon>Littorinimorpha</taxon>
        <taxon>Littorinoidea</taxon>
        <taxon>Littorinidae</taxon>
        <taxon>Littorina</taxon>
    </lineage>
</organism>